<keyword evidence="3" id="KW-0540">Nuclease</keyword>
<protein>
    <submittedName>
        <fullName evidence="3">Type I restriction endonuclease subunit R</fullName>
    </submittedName>
</protein>
<accession>A0A1Q4P4J1</accession>
<gene>
    <name evidence="3" type="ORF">BHU62_03440</name>
</gene>
<dbReference type="Pfam" id="PF04313">
    <property type="entry name" value="HSDR_N"/>
    <property type="match status" value="1"/>
</dbReference>
<feature type="region of interest" description="Disordered" evidence="1">
    <location>
        <begin position="242"/>
        <end position="262"/>
    </location>
</feature>
<organism evidence="3 4">
    <name type="scientific">Serratia marcescens</name>
    <dbReference type="NCBI Taxonomy" id="615"/>
    <lineage>
        <taxon>Bacteria</taxon>
        <taxon>Pseudomonadati</taxon>
        <taxon>Pseudomonadota</taxon>
        <taxon>Gammaproteobacteria</taxon>
        <taxon>Enterobacterales</taxon>
        <taxon>Yersiniaceae</taxon>
        <taxon>Serratia</taxon>
    </lineage>
</organism>
<feature type="domain" description="Restriction endonuclease type I HsdR N-terminal" evidence="2">
    <location>
        <begin position="65"/>
        <end position="128"/>
    </location>
</feature>
<dbReference type="GO" id="GO:0009307">
    <property type="term" value="P:DNA restriction-modification system"/>
    <property type="evidence" value="ECO:0007669"/>
    <property type="project" value="UniProtKB-KW"/>
</dbReference>
<dbReference type="EMBL" id="MJAO01000003">
    <property type="protein sequence ID" value="OKB68055.1"/>
    <property type="molecule type" value="Genomic_DNA"/>
</dbReference>
<comment type="caution">
    <text evidence="3">The sequence shown here is derived from an EMBL/GenBank/DDBJ whole genome shotgun (WGS) entry which is preliminary data.</text>
</comment>
<keyword evidence="3" id="KW-0255">Endonuclease</keyword>
<dbReference type="RefSeq" id="WP_073529181.1">
    <property type="nucleotide sequence ID" value="NZ_MJAO01000003.1"/>
</dbReference>
<dbReference type="Gene3D" id="3.90.1570.30">
    <property type="match status" value="1"/>
</dbReference>
<dbReference type="Proteomes" id="UP000185770">
    <property type="component" value="Unassembled WGS sequence"/>
</dbReference>
<dbReference type="GO" id="GO:0003677">
    <property type="term" value="F:DNA binding"/>
    <property type="evidence" value="ECO:0007669"/>
    <property type="project" value="UniProtKB-KW"/>
</dbReference>
<name>A0A1Q4P4J1_SERMA</name>
<dbReference type="AlphaFoldDB" id="A0A1Q4P4J1"/>
<dbReference type="InterPro" id="IPR007409">
    <property type="entry name" value="Restrct_endonuc_type1_HsdR_N"/>
</dbReference>
<dbReference type="GO" id="GO:0009035">
    <property type="term" value="F:type I site-specific deoxyribonuclease activity"/>
    <property type="evidence" value="ECO:0007669"/>
    <property type="project" value="UniProtKB-EC"/>
</dbReference>
<sequence length="391" mass="44327">MNAFRDKLKAHVLHVASVGQHCNTEETTKQALILPLLETLGFHPYDPTKVKAEYGADFPGVKVGERVDYALFCHAVPVMFIEAKSFSQNLSNHSPQLSRYFNATPEVTVSAITNGKEWRFFTDLKDKNIMDDTPFLKIDFNNLNDSDIDQLYRFRHDQFQPEALRTLAEESIYLTSFTKTISASLRDVDSDFVRYVASRSNVQRQLNQRFLDTITPLVRLAVEKAVSAMVVSGLSVTSENVVASESSDEGETQNRPDPLAPIVDPENSKIVTTFAERCLFDNVAMILGAEAELIAKDTESYYSILFQGKTTRWILRYFDNKQRPTILLPLEIDDARLAEITRAGLELAAGGHIIIDRPENILRLTGLIVDSYQYCINDENFRQKRKDKQES</sequence>
<evidence type="ECO:0000259" key="2">
    <source>
        <dbReference type="Pfam" id="PF04313"/>
    </source>
</evidence>
<proteinExistence type="predicted"/>
<evidence type="ECO:0000313" key="4">
    <source>
        <dbReference type="Proteomes" id="UP000185770"/>
    </source>
</evidence>
<dbReference type="GO" id="GO:0005524">
    <property type="term" value="F:ATP binding"/>
    <property type="evidence" value="ECO:0007669"/>
    <property type="project" value="UniProtKB-KW"/>
</dbReference>
<evidence type="ECO:0000313" key="3">
    <source>
        <dbReference type="EMBL" id="OKB68055.1"/>
    </source>
</evidence>
<dbReference type="OrthoDB" id="9148007at2"/>
<reference evidence="3 4" key="1">
    <citation type="submission" date="2016-09" db="EMBL/GenBank/DDBJ databases">
        <title>Serratia marcescens MSU-97 and epiphytic antimycotic-producing bacteria.</title>
        <authorList>
            <person name="Matilla M.A."/>
        </authorList>
    </citation>
    <scope>NUCLEOTIDE SEQUENCE [LARGE SCALE GENOMIC DNA]</scope>
    <source>
        <strain evidence="3 4">MSU-97</strain>
    </source>
</reference>
<evidence type="ECO:0000256" key="1">
    <source>
        <dbReference type="SAM" id="MobiDB-lite"/>
    </source>
</evidence>
<keyword evidence="3" id="KW-0378">Hydrolase</keyword>